<feature type="transmembrane region" description="Helical" evidence="1">
    <location>
        <begin position="183"/>
        <end position="205"/>
    </location>
</feature>
<proteinExistence type="predicted"/>
<dbReference type="EMBL" id="SNVJ01000001">
    <property type="protein sequence ID" value="MXP61888.1"/>
    <property type="molecule type" value="Genomic_DNA"/>
</dbReference>
<keyword evidence="1" id="KW-1133">Transmembrane helix</keyword>
<keyword evidence="1" id="KW-0812">Transmembrane</keyword>
<keyword evidence="3" id="KW-1185">Reference proteome</keyword>
<dbReference type="InterPro" id="IPR009495">
    <property type="entry name" value="NrsF"/>
</dbReference>
<reference evidence="2 3" key="1">
    <citation type="submission" date="2019-03" db="EMBL/GenBank/DDBJ databases">
        <title>Roseomonas sp. a novel Roseomonas species isolated from Sea whip Gorgonian.</title>
        <authorList>
            <person name="Li F."/>
            <person name="Pan X."/>
            <person name="Huang S."/>
            <person name="Li Z."/>
            <person name="Meng B."/>
        </authorList>
    </citation>
    <scope>NUCLEOTIDE SEQUENCE [LARGE SCALE GENOMIC DNA]</scope>
    <source>
        <strain evidence="2 3">M0104</strain>
    </source>
</reference>
<feature type="transmembrane region" description="Helical" evidence="1">
    <location>
        <begin position="157"/>
        <end position="177"/>
    </location>
</feature>
<comment type="caution">
    <text evidence="2">The sequence shown here is derived from an EMBL/GenBank/DDBJ whole genome shotgun (WGS) entry which is preliminary data.</text>
</comment>
<feature type="transmembrane region" description="Helical" evidence="1">
    <location>
        <begin position="124"/>
        <end position="145"/>
    </location>
</feature>
<evidence type="ECO:0000313" key="2">
    <source>
        <dbReference type="EMBL" id="MXP61888.1"/>
    </source>
</evidence>
<feature type="transmembrane region" description="Helical" evidence="1">
    <location>
        <begin position="92"/>
        <end position="112"/>
    </location>
</feature>
<dbReference type="Proteomes" id="UP000460715">
    <property type="component" value="Unassembled WGS sequence"/>
</dbReference>
<feature type="transmembrane region" description="Helical" evidence="1">
    <location>
        <begin position="20"/>
        <end position="42"/>
    </location>
</feature>
<organism evidence="2 3">
    <name type="scientific">Teichococcus coralli</name>
    <dbReference type="NCBI Taxonomy" id="2545983"/>
    <lineage>
        <taxon>Bacteria</taxon>
        <taxon>Pseudomonadati</taxon>
        <taxon>Pseudomonadota</taxon>
        <taxon>Alphaproteobacteria</taxon>
        <taxon>Acetobacterales</taxon>
        <taxon>Roseomonadaceae</taxon>
        <taxon>Roseomonas</taxon>
    </lineage>
</organism>
<dbReference type="AlphaFoldDB" id="A0A845B639"/>
<feature type="transmembrane region" description="Helical" evidence="1">
    <location>
        <begin position="62"/>
        <end position="80"/>
    </location>
</feature>
<dbReference type="RefSeq" id="WP_160935008.1">
    <property type="nucleotide sequence ID" value="NZ_SNVJ01000001.1"/>
</dbReference>
<evidence type="ECO:0000256" key="1">
    <source>
        <dbReference type="SAM" id="Phobius"/>
    </source>
</evidence>
<evidence type="ECO:0000313" key="3">
    <source>
        <dbReference type="Proteomes" id="UP000460715"/>
    </source>
</evidence>
<gene>
    <name evidence="2" type="ORF">E0493_00810</name>
</gene>
<dbReference type="Pfam" id="PF06532">
    <property type="entry name" value="NrsF"/>
    <property type="match status" value="1"/>
</dbReference>
<protein>
    <submittedName>
        <fullName evidence="2">DUF1109 family protein</fullName>
    </submittedName>
</protein>
<accession>A0A845B639</accession>
<keyword evidence="1" id="KW-0472">Membrane</keyword>
<name>A0A845B639_9PROT</name>
<sequence>MKTSDLISALVQDPVPAPRLGRVLLAGLAGGVLLAALTFALALRPRPDLGEALEQLRVLAKFALGLGLATAATGLLGRLARPGVPGGGWRWSFLLPGLCVLVAVAAELVAVPPGAWEARLFGKNAAVCAPLILLISAGPLLCLLAALRHGAPTRPGLAGAVAGVAAGGIAATLYALHCPDDSPLFVAAWYSLAIGADALAGFLIGRRWLRW</sequence>
<dbReference type="OrthoDB" id="7256301at2"/>